<protein>
    <recommendedName>
        <fullName evidence="5">Serine aminopeptidase S33 domain-containing protein</fullName>
    </recommendedName>
</protein>
<dbReference type="InterPro" id="IPR052920">
    <property type="entry name" value="DNA-binding_regulatory"/>
</dbReference>
<dbReference type="Pfam" id="PF12146">
    <property type="entry name" value="Hydrolase_4"/>
    <property type="match status" value="1"/>
</dbReference>
<dbReference type="InterPro" id="IPR022742">
    <property type="entry name" value="Hydrolase_4"/>
</dbReference>
<dbReference type="Pfam" id="PF01738">
    <property type="entry name" value="DLH"/>
    <property type="match status" value="1"/>
</dbReference>
<dbReference type="AlphaFoldDB" id="A0A1T5LEE9"/>
<dbReference type="Gene3D" id="3.40.50.1820">
    <property type="entry name" value="alpha/beta hydrolase"/>
    <property type="match status" value="1"/>
</dbReference>
<reference evidence="3 4" key="1">
    <citation type="submission" date="2017-02" db="EMBL/GenBank/DDBJ databases">
        <authorList>
            <person name="Peterson S.W."/>
        </authorList>
    </citation>
    <scope>NUCLEOTIDE SEQUENCE [LARGE SCALE GENOMIC DNA]</scope>
    <source>
        <strain evidence="3 4">DSM 25262</strain>
    </source>
</reference>
<dbReference type="InterPro" id="IPR029058">
    <property type="entry name" value="AB_hydrolase_fold"/>
</dbReference>
<accession>A0A1T5LEE9</accession>
<name>A0A1T5LEE9_9BACT</name>
<feature type="domain" description="Serine aminopeptidase S33" evidence="2">
    <location>
        <begin position="93"/>
        <end position="203"/>
    </location>
</feature>
<evidence type="ECO:0000259" key="2">
    <source>
        <dbReference type="Pfam" id="PF12146"/>
    </source>
</evidence>
<dbReference type="OrthoDB" id="9777090at2"/>
<evidence type="ECO:0008006" key="5">
    <source>
        <dbReference type="Google" id="ProtNLM"/>
    </source>
</evidence>
<dbReference type="SUPFAM" id="SSF53474">
    <property type="entry name" value="alpha/beta-Hydrolases"/>
    <property type="match status" value="1"/>
</dbReference>
<dbReference type="Proteomes" id="UP000190961">
    <property type="component" value="Unassembled WGS sequence"/>
</dbReference>
<dbReference type="STRING" id="688867.SAMN05660236_2980"/>
<dbReference type="RefSeq" id="WP_079687546.1">
    <property type="nucleotide sequence ID" value="NZ_FUZU01000002.1"/>
</dbReference>
<dbReference type="PANTHER" id="PTHR43358">
    <property type="entry name" value="ALPHA/BETA-HYDROLASE"/>
    <property type="match status" value="1"/>
</dbReference>
<dbReference type="PANTHER" id="PTHR43358:SF4">
    <property type="entry name" value="ALPHA_BETA HYDROLASE FOLD-1 DOMAIN-CONTAINING PROTEIN"/>
    <property type="match status" value="1"/>
</dbReference>
<proteinExistence type="predicted"/>
<dbReference type="InterPro" id="IPR002925">
    <property type="entry name" value="Dienelactn_hydro"/>
</dbReference>
<feature type="domain" description="Dienelactone hydrolase" evidence="1">
    <location>
        <begin position="220"/>
        <end position="295"/>
    </location>
</feature>
<keyword evidence="4" id="KW-1185">Reference proteome</keyword>
<sequence length="312" mass="34699">MNRRKLGWIFLLVFIVLNAVAYQHAYKFTHFGASAEARTKDPKQLSALAKAGLLFTGIDNPRPTTKEFPPKPYETFRVISTHDLECWKIKVPNAKGTVILFHGYSGEKSSLITRATEFRKLGYTTVLVDFTGSGGSEGNSTSIGYREAIQVRDCFNYIQKEEKNVILFGTSMGAAAILKAMDDYTLPVSSVILECPFGSLYKTVCARFRLMNVPTFPMAALLCFWGGVQNGYWAFSHNPATYAKSVTCPTLLLFGEDDDRVGIAETNAIAQNLQGKKVLKVYPGVGHNIYTKENEVQWRKDVTSFLSSIAQL</sequence>
<organism evidence="3 4">
    <name type="scientific">Ohtaekwangia koreensis</name>
    <dbReference type="NCBI Taxonomy" id="688867"/>
    <lineage>
        <taxon>Bacteria</taxon>
        <taxon>Pseudomonadati</taxon>
        <taxon>Bacteroidota</taxon>
        <taxon>Cytophagia</taxon>
        <taxon>Cytophagales</taxon>
        <taxon>Fulvivirgaceae</taxon>
        <taxon>Ohtaekwangia</taxon>
    </lineage>
</organism>
<evidence type="ECO:0000313" key="3">
    <source>
        <dbReference type="EMBL" id="SKC73758.1"/>
    </source>
</evidence>
<dbReference type="GO" id="GO:0016787">
    <property type="term" value="F:hydrolase activity"/>
    <property type="evidence" value="ECO:0007669"/>
    <property type="project" value="InterPro"/>
</dbReference>
<dbReference type="EMBL" id="FUZU01000002">
    <property type="protein sequence ID" value="SKC73758.1"/>
    <property type="molecule type" value="Genomic_DNA"/>
</dbReference>
<gene>
    <name evidence="3" type="ORF">SAMN05660236_2980</name>
</gene>
<evidence type="ECO:0000259" key="1">
    <source>
        <dbReference type="Pfam" id="PF01738"/>
    </source>
</evidence>
<evidence type="ECO:0000313" key="4">
    <source>
        <dbReference type="Proteomes" id="UP000190961"/>
    </source>
</evidence>